<protein>
    <recommendedName>
        <fullName evidence="3">4-carboxymuconolactone decarboxylase</fullName>
    </recommendedName>
</protein>
<dbReference type="EMBL" id="JACSQM010000005">
    <property type="protein sequence ID" value="MBD7964969.1"/>
    <property type="molecule type" value="Genomic_DNA"/>
</dbReference>
<comment type="caution">
    <text evidence="1">The sequence shown here is derived from an EMBL/GenBank/DDBJ whole genome shotgun (WGS) entry which is preliminary data.</text>
</comment>
<reference evidence="1 2" key="1">
    <citation type="submission" date="2020-08" db="EMBL/GenBank/DDBJ databases">
        <title>A Genomic Blueprint of the Chicken Gut Microbiome.</title>
        <authorList>
            <person name="Gilroy R."/>
            <person name="Ravi A."/>
            <person name="Getino M."/>
            <person name="Pursley I."/>
            <person name="Horton D.L."/>
            <person name="Alikhan N.-F."/>
            <person name="Baker D."/>
            <person name="Gharbi K."/>
            <person name="Hall N."/>
            <person name="Watson M."/>
            <person name="Adriaenssens E.M."/>
            <person name="Foster-Nyarko E."/>
            <person name="Jarju S."/>
            <person name="Secka A."/>
            <person name="Antonio M."/>
            <person name="Oren A."/>
            <person name="Chaudhuri R."/>
            <person name="La Ragione R.M."/>
            <person name="Hildebrand F."/>
            <person name="Pallen M.J."/>
        </authorList>
    </citation>
    <scope>NUCLEOTIDE SEQUENCE [LARGE SCALE GENOMIC DNA]</scope>
    <source>
        <strain evidence="1 2">Sa2CUA10</strain>
    </source>
</reference>
<evidence type="ECO:0000313" key="2">
    <source>
        <dbReference type="Proteomes" id="UP000603641"/>
    </source>
</evidence>
<evidence type="ECO:0008006" key="3">
    <source>
        <dbReference type="Google" id="ProtNLM"/>
    </source>
</evidence>
<sequence>MDYGTLDESSRQAAMKKANSAELSAREKLALELADYIMAYHGQLPDELYNQLKQHFSKEEIIALFFQIGSKNGANWFIIAMGILNE</sequence>
<dbReference type="Proteomes" id="UP000603641">
    <property type="component" value="Unassembled WGS sequence"/>
</dbReference>
<dbReference type="SUPFAM" id="SSF69118">
    <property type="entry name" value="AhpD-like"/>
    <property type="match status" value="1"/>
</dbReference>
<organism evidence="1 2">
    <name type="scientific">Fictibacillus norfolkensis</name>
    <dbReference type="NCBI Taxonomy" id="2762233"/>
    <lineage>
        <taxon>Bacteria</taxon>
        <taxon>Bacillati</taxon>
        <taxon>Bacillota</taxon>
        <taxon>Bacilli</taxon>
        <taxon>Bacillales</taxon>
        <taxon>Fictibacillaceae</taxon>
        <taxon>Fictibacillus</taxon>
    </lineage>
</organism>
<name>A0ABR8SNN4_9BACL</name>
<gene>
    <name evidence="1" type="ORF">H9648_12980</name>
</gene>
<dbReference type="InterPro" id="IPR029032">
    <property type="entry name" value="AhpD-like"/>
</dbReference>
<keyword evidence="2" id="KW-1185">Reference proteome</keyword>
<evidence type="ECO:0000313" key="1">
    <source>
        <dbReference type="EMBL" id="MBD7964969.1"/>
    </source>
</evidence>
<dbReference type="Gene3D" id="1.20.1290.10">
    <property type="entry name" value="AhpD-like"/>
    <property type="match status" value="1"/>
</dbReference>
<dbReference type="RefSeq" id="WP_191754236.1">
    <property type="nucleotide sequence ID" value="NZ_JACSQM010000005.1"/>
</dbReference>
<accession>A0ABR8SNN4</accession>
<proteinExistence type="predicted"/>